<dbReference type="Gene3D" id="1.10.287.130">
    <property type="match status" value="1"/>
</dbReference>
<comment type="catalytic activity">
    <reaction evidence="1">
        <text>ATP + protein L-histidine = ADP + protein N-phospho-L-histidine.</text>
        <dbReference type="EC" id="2.7.13.3"/>
    </reaction>
</comment>
<dbReference type="PROSITE" id="PS50110">
    <property type="entry name" value="RESPONSE_REGULATORY"/>
    <property type="match status" value="1"/>
</dbReference>
<dbReference type="InterPro" id="IPR004358">
    <property type="entry name" value="Sig_transdc_His_kin-like_C"/>
</dbReference>
<evidence type="ECO:0000256" key="7">
    <source>
        <dbReference type="ARBA" id="ARBA00022692"/>
    </source>
</evidence>
<keyword evidence="7 15" id="KW-0812">Transmembrane</keyword>
<feature type="domain" description="Histidine kinase" evidence="16">
    <location>
        <begin position="523"/>
        <end position="743"/>
    </location>
</feature>
<evidence type="ECO:0000259" key="17">
    <source>
        <dbReference type="PROSITE" id="PS50110"/>
    </source>
</evidence>
<evidence type="ECO:0000313" key="19">
    <source>
        <dbReference type="EMBL" id="PKR52509.1"/>
    </source>
</evidence>
<keyword evidence="11 15" id="KW-1133">Transmembrane helix</keyword>
<evidence type="ECO:0000259" key="16">
    <source>
        <dbReference type="PROSITE" id="PS50109"/>
    </source>
</evidence>
<dbReference type="SMART" id="SM00091">
    <property type="entry name" value="PAS"/>
    <property type="match status" value="1"/>
</dbReference>
<dbReference type="PANTHER" id="PTHR45339">
    <property type="entry name" value="HYBRID SIGNAL TRANSDUCTION HISTIDINE KINASE J"/>
    <property type="match status" value="1"/>
</dbReference>
<dbReference type="InterPro" id="IPR011006">
    <property type="entry name" value="CheY-like_superfamily"/>
</dbReference>
<dbReference type="CDD" id="cd00082">
    <property type="entry name" value="HisKA"/>
    <property type="match status" value="1"/>
</dbReference>
<comment type="subcellular location">
    <subcellularLocation>
        <location evidence="2">Cell membrane</location>
        <topology evidence="2">Multi-pass membrane protein</topology>
    </subcellularLocation>
</comment>
<evidence type="ECO:0000256" key="15">
    <source>
        <dbReference type="SAM" id="Phobius"/>
    </source>
</evidence>
<feature type="coiled-coil region" evidence="14">
    <location>
        <begin position="478"/>
        <end position="509"/>
    </location>
</feature>
<dbReference type="CDD" id="cd00130">
    <property type="entry name" value="PAS"/>
    <property type="match status" value="1"/>
</dbReference>
<dbReference type="InterPro" id="IPR035965">
    <property type="entry name" value="PAS-like_dom_sf"/>
</dbReference>
<dbReference type="CDD" id="cd17546">
    <property type="entry name" value="REC_hyHK_CKI1_RcsC-like"/>
    <property type="match status" value="1"/>
</dbReference>
<keyword evidence="10" id="KW-0067">ATP-binding</keyword>
<evidence type="ECO:0000313" key="20">
    <source>
        <dbReference type="Proteomes" id="UP000233365"/>
    </source>
</evidence>
<dbReference type="SUPFAM" id="SSF52172">
    <property type="entry name" value="CheY-like"/>
    <property type="match status" value="1"/>
</dbReference>
<dbReference type="SUPFAM" id="SSF47384">
    <property type="entry name" value="Homodimeric domain of signal transducing histidine kinase"/>
    <property type="match status" value="1"/>
</dbReference>
<dbReference type="NCBIfam" id="TIGR00229">
    <property type="entry name" value="sensory_box"/>
    <property type="match status" value="1"/>
</dbReference>
<reference evidence="19 20" key="1">
    <citation type="submission" date="2017-11" db="EMBL/GenBank/DDBJ databases">
        <title>Biodiversity and function of Thalassospira species in the particle-attached aromatic-hydrocarbon-degrading consortia from the surface seawater of the China South Sea.</title>
        <authorList>
            <person name="Dong C."/>
            <person name="Liu R."/>
            <person name="Shao Z."/>
        </authorList>
    </citation>
    <scope>NUCLEOTIDE SEQUENCE [LARGE SCALE GENOMIC DNA]</scope>
    <source>
        <strain evidence="19 20">139Z-12</strain>
    </source>
</reference>
<evidence type="ECO:0000256" key="4">
    <source>
        <dbReference type="ARBA" id="ARBA00022475"/>
    </source>
</evidence>
<dbReference type="EMBL" id="PGTS01000001">
    <property type="protein sequence ID" value="PKR52509.1"/>
    <property type="molecule type" value="Genomic_DNA"/>
</dbReference>
<evidence type="ECO:0000256" key="3">
    <source>
        <dbReference type="ARBA" id="ARBA00012438"/>
    </source>
</evidence>
<dbReference type="SUPFAM" id="SSF103190">
    <property type="entry name" value="Sensory domain-like"/>
    <property type="match status" value="1"/>
</dbReference>
<evidence type="ECO:0000256" key="1">
    <source>
        <dbReference type="ARBA" id="ARBA00000085"/>
    </source>
</evidence>
<dbReference type="InterPro" id="IPR005467">
    <property type="entry name" value="His_kinase_dom"/>
</dbReference>
<dbReference type="SUPFAM" id="SSF55785">
    <property type="entry name" value="PYP-like sensor domain (PAS domain)"/>
    <property type="match status" value="1"/>
</dbReference>
<dbReference type="Gene3D" id="3.40.50.2300">
    <property type="match status" value="1"/>
</dbReference>
<dbReference type="Pfam" id="PF00989">
    <property type="entry name" value="PAS"/>
    <property type="match status" value="1"/>
</dbReference>
<dbReference type="InterPro" id="IPR003594">
    <property type="entry name" value="HATPase_dom"/>
</dbReference>
<dbReference type="Pfam" id="PF00512">
    <property type="entry name" value="HisKA"/>
    <property type="match status" value="1"/>
</dbReference>
<keyword evidence="5 13" id="KW-0597">Phosphoprotein</keyword>
<dbReference type="PROSITE" id="PS50109">
    <property type="entry name" value="HIS_KIN"/>
    <property type="match status" value="1"/>
</dbReference>
<evidence type="ECO:0000256" key="8">
    <source>
        <dbReference type="ARBA" id="ARBA00022741"/>
    </source>
</evidence>
<dbReference type="Gene3D" id="3.30.450.20">
    <property type="entry name" value="PAS domain"/>
    <property type="match status" value="2"/>
</dbReference>
<organism evidence="19 20">
    <name type="scientific">Thalassospira povalilytica</name>
    <dbReference type="NCBI Taxonomy" id="732237"/>
    <lineage>
        <taxon>Bacteria</taxon>
        <taxon>Pseudomonadati</taxon>
        <taxon>Pseudomonadota</taxon>
        <taxon>Alphaproteobacteria</taxon>
        <taxon>Rhodospirillales</taxon>
        <taxon>Thalassospiraceae</taxon>
        <taxon>Thalassospira</taxon>
    </lineage>
</organism>
<dbReference type="Pfam" id="PF21623">
    <property type="entry name" value="HK_sensor_dom_bact"/>
    <property type="match status" value="1"/>
</dbReference>
<sequence>MRSFVTGNVKDTSRWLLPICILCLLSAASGFIFFYEKSVEQEVFSDTNQDLQQLLAQGRSVLLNDLSRFRDNLNFLHATPPVSGLTRAESNGGIDPFDGTSFEQWKLRLETIFIAMLHNNASIDQLRIIRSNDAGSELIRVNRKGGNIYAVPDPMLQDKGASDYFAPSKALEPDELFLSRINLNREFGRIEYPIRPTLRLSLPIFNEDGTRFGFLIMNVNAQNFLTRLQKEATGDFEIILTDDDGFYIAHPLEEYRFSRDLLPEHRWDKDYDTRENEQTGLITATELSSNRRFYIQASTIQFASNPASVLHLYAAIASQRVADVIWKRRLSTYGFAAVSIIIMTIALLLLLRGYRSSIQLADARAEHEAIIRSSSDGVIGLKRSGTVSSINETAEKMFGINPNAVIGRNIADLNILPDVDFVEKIKQVTTSKTPVSFDATFVSASTDKKELLLTCSPIISDGRGITGAAVIARDVTQERIAERQIRRANAELEEKVAKRTAELAEAHKKALQASDMKSAFISNVSHEMRTPLNGMVGAHKLIERDPLTENQRKYLLMAETSCSTLMTLINDILDLSKIEAGKLEFESKPFNPLQLFEAIASSSVIRSREKGLDLILDTVDLDHIELYGDATRLKQVLNNLLSNAIKFTDEGYVGIFVASKVEGERIRLDVSVEDSGIGISEENKHKLFTAFTQEDTSISSEFGGTGLGLSICRQLCGLMHGDINFDSTKGTGSRFFFHVYFDAKTAKKRPVPALLKDKYVLLDLAHEQAVIAVSRLIKRLGGDVINIKTDAVSDKIRPLPDVAITDHTDRELEKFCAFLSNLTTDGDTPPHLLIVQNFRRNPIKYSGKTNWLSEPVSYSELVVNLDPDHRQQPAPHTPSGTKALQPITADVPQTSTADANAASDKLATILIVDDNAINIEVAKGLLSGMDFTLLTATNGAEALETMRHASEPIHAVLMDCQMPGMDGFEATKQIRSGILGPVMSNIPIIAMTANAMSGEKEKCLDAGMNDYITKPIEPDRLVNKVMHWVQKQLAKSQ</sequence>
<dbReference type="Pfam" id="PF02518">
    <property type="entry name" value="HATPase_c"/>
    <property type="match status" value="1"/>
</dbReference>
<evidence type="ECO:0000256" key="6">
    <source>
        <dbReference type="ARBA" id="ARBA00022679"/>
    </source>
</evidence>
<dbReference type="Proteomes" id="UP000233365">
    <property type="component" value="Unassembled WGS sequence"/>
</dbReference>
<dbReference type="SMART" id="SM00387">
    <property type="entry name" value="HATPase_c"/>
    <property type="match status" value="1"/>
</dbReference>
<evidence type="ECO:0000256" key="5">
    <source>
        <dbReference type="ARBA" id="ARBA00022553"/>
    </source>
</evidence>
<dbReference type="Gene3D" id="3.30.565.10">
    <property type="entry name" value="Histidine kinase-like ATPase, C-terminal domain"/>
    <property type="match status" value="1"/>
</dbReference>
<keyword evidence="15" id="KW-0472">Membrane</keyword>
<dbReference type="SMART" id="SM00388">
    <property type="entry name" value="HisKA"/>
    <property type="match status" value="1"/>
</dbReference>
<accession>A0ABX4RD30</accession>
<comment type="caution">
    <text evidence="19">The sequence shown here is derived from an EMBL/GenBank/DDBJ whole genome shotgun (WGS) entry which is preliminary data.</text>
</comment>
<evidence type="ECO:0000256" key="13">
    <source>
        <dbReference type="PROSITE-ProRule" id="PRU00169"/>
    </source>
</evidence>
<feature type="modified residue" description="4-aspartylphosphate" evidence="13">
    <location>
        <position position="959"/>
    </location>
</feature>
<proteinExistence type="predicted"/>
<dbReference type="PRINTS" id="PR00344">
    <property type="entry name" value="BCTRLSENSOR"/>
</dbReference>
<keyword evidence="6" id="KW-0808">Transferase</keyword>
<dbReference type="PROSITE" id="PS50112">
    <property type="entry name" value="PAS"/>
    <property type="match status" value="1"/>
</dbReference>
<name>A0ABX4RD30_9PROT</name>
<feature type="transmembrane region" description="Helical" evidence="15">
    <location>
        <begin position="330"/>
        <end position="351"/>
    </location>
</feature>
<dbReference type="CDD" id="cd16922">
    <property type="entry name" value="HATPase_EvgS-ArcB-TorS-like"/>
    <property type="match status" value="1"/>
</dbReference>
<dbReference type="InterPro" id="IPR036890">
    <property type="entry name" value="HATPase_C_sf"/>
</dbReference>
<keyword evidence="20" id="KW-1185">Reference proteome</keyword>
<evidence type="ECO:0000256" key="2">
    <source>
        <dbReference type="ARBA" id="ARBA00004651"/>
    </source>
</evidence>
<keyword evidence="8" id="KW-0547">Nucleotide-binding</keyword>
<evidence type="ECO:0000256" key="11">
    <source>
        <dbReference type="ARBA" id="ARBA00022989"/>
    </source>
</evidence>
<dbReference type="InterPro" id="IPR001789">
    <property type="entry name" value="Sig_transdc_resp-reg_receiver"/>
</dbReference>
<dbReference type="InterPro" id="IPR048760">
    <property type="entry name" value="VP0354-like_sensor_dom"/>
</dbReference>
<feature type="domain" description="Response regulatory" evidence="17">
    <location>
        <begin position="908"/>
        <end position="1029"/>
    </location>
</feature>
<keyword evidence="4" id="KW-1003">Cell membrane</keyword>
<evidence type="ECO:0000259" key="18">
    <source>
        <dbReference type="PROSITE" id="PS50112"/>
    </source>
</evidence>
<gene>
    <name evidence="19" type="ORF">CU041_02640</name>
</gene>
<dbReference type="InterPro" id="IPR000014">
    <property type="entry name" value="PAS"/>
</dbReference>
<dbReference type="InterPro" id="IPR013767">
    <property type="entry name" value="PAS_fold"/>
</dbReference>
<protein>
    <recommendedName>
        <fullName evidence="3">histidine kinase</fullName>
        <ecNumber evidence="3">2.7.13.3</ecNumber>
    </recommendedName>
</protein>
<dbReference type="InterPro" id="IPR003661">
    <property type="entry name" value="HisK_dim/P_dom"/>
</dbReference>
<evidence type="ECO:0000256" key="12">
    <source>
        <dbReference type="ARBA" id="ARBA00023012"/>
    </source>
</evidence>
<evidence type="ECO:0000256" key="9">
    <source>
        <dbReference type="ARBA" id="ARBA00022777"/>
    </source>
</evidence>
<dbReference type="InterPro" id="IPR036097">
    <property type="entry name" value="HisK_dim/P_sf"/>
</dbReference>
<keyword evidence="14" id="KW-0175">Coiled coil</keyword>
<feature type="transmembrane region" description="Helical" evidence="15">
    <location>
        <begin position="15"/>
        <end position="35"/>
    </location>
</feature>
<keyword evidence="9" id="KW-0418">Kinase</keyword>
<dbReference type="SMART" id="SM00448">
    <property type="entry name" value="REC"/>
    <property type="match status" value="1"/>
</dbReference>
<feature type="domain" description="PAS" evidence="18">
    <location>
        <begin position="363"/>
        <end position="418"/>
    </location>
</feature>
<dbReference type="PANTHER" id="PTHR45339:SF5">
    <property type="entry name" value="HISTIDINE KINASE"/>
    <property type="match status" value="1"/>
</dbReference>
<evidence type="ECO:0000256" key="10">
    <source>
        <dbReference type="ARBA" id="ARBA00022840"/>
    </source>
</evidence>
<evidence type="ECO:0000256" key="14">
    <source>
        <dbReference type="SAM" id="Coils"/>
    </source>
</evidence>
<dbReference type="InterPro" id="IPR029151">
    <property type="entry name" value="Sensor-like_sf"/>
</dbReference>
<dbReference type="SUPFAM" id="SSF55874">
    <property type="entry name" value="ATPase domain of HSP90 chaperone/DNA topoisomerase II/histidine kinase"/>
    <property type="match status" value="1"/>
</dbReference>
<keyword evidence="12" id="KW-0902">Two-component regulatory system</keyword>
<dbReference type="Pfam" id="PF00072">
    <property type="entry name" value="Response_reg"/>
    <property type="match status" value="1"/>
</dbReference>
<dbReference type="EC" id="2.7.13.3" evidence="3"/>